<evidence type="ECO:0000313" key="2">
    <source>
        <dbReference type="Proteomes" id="UP000651010"/>
    </source>
</evidence>
<name>A0ABR9G9M2_9GAMM</name>
<protein>
    <recommendedName>
        <fullName evidence="3">Peptidase C39-like domain-containing protein</fullName>
    </recommendedName>
</protein>
<dbReference type="RefSeq" id="WP_192555603.1">
    <property type="nucleotide sequence ID" value="NZ_JACZZA010000005.1"/>
</dbReference>
<evidence type="ECO:0000313" key="1">
    <source>
        <dbReference type="EMBL" id="MBE1160747.1"/>
    </source>
</evidence>
<accession>A0ABR9G9M2</accession>
<sequence length="175" mass="18612">MPSLQNFPAEVSQFGASSWVGAARAIVNWYYMQGLPGVPCLSTDQDLGTAWMMVSQNMINSDIYVQQSAVQALEALGFSALVAELPVPSTADIGAALGNGDPLLVLIGAIGPSPEAAPDINQGQWVVIVGIADGGSSTLQVFDPRDGAIHEASYNSATYQPDEYWQQTSFIYARR</sequence>
<comment type="caution">
    <text evidence="1">The sequence shown here is derived from an EMBL/GenBank/DDBJ whole genome shotgun (WGS) entry which is preliminary data.</text>
</comment>
<proteinExistence type="predicted"/>
<dbReference type="Proteomes" id="UP000651010">
    <property type="component" value="Unassembled WGS sequence"/>
</dbReference>
<organism evidence="1 2">
    <name type="scientific">Dyella acidiphila</name>
    <dbReference type="NCBI Taxonomy" id="2775866"/>
    <lineage>
        <taxon>Bacteria</taxon>
        <taxon>Pseudomonadati</taxon>
        <taxon>Pseudomonadota</taxon>
        <taxon>Gammaproteobacteria</taxon>
        <taxon>Lysobacterales</taxon>
        <taxon>Rhodanobacteraceae</taxon>
        <taxon>Dyella</taxon>
    </lineage>
</organism>
<keyword evidence="2" id="KW-1185">Reference proteome</keyword>
<evidence type="ECO:0008006" key="3">
    <source>
        <dbReference type="Google" id="ProtNLM"/>
    </source>
</evidence>
<reference evidence="1 2" key="1">
    <citation type="submission" date="2020-09" db="EMBL/GenBank/DDBJ databases">
        <title>Dyella sp. 7MK23 isolated from forest soil.</title>
        <authorList>
            <person name="Fu J."/>
        </authorList>
    </citation>
    <scope>NUCLEOTIDE SEQUENCE [LARGE SCALE GENOMIC DNA]</scope>
    <source>
        <strain evidence="1 2">7MK23</strain>
    </source>
</reference>
<dbReference type="EMBL" id="JACZZA010000005">
    <property type="protein sequence ID" value="MBE1160747.1"/>
    <property type="molecule type" value="Genomic_DNA"/>
</dbReference>
<gene>
    <name evidence="1" type="ORF">IGX34_10135</name>
</gene>